<dbReference type="InterPro" id="IPR011711">
    <property type="entry name" value="GntR_C"/>
</dbReference>
<dbReference type="SUPFAM" id="SSF48008">
    <property type="entry name" value="GntR ligand-binding domain-like"/>
    <property type="match status" value="1"/>
</dbReference>
<dbReference type="Pfam" id="PF07729">
    <property type="entry name" value="FCD"/>
    <property type="match status" value="1"/>
</dbReference>
<reference evidence="5 6" key="1">
    <citation type="journal article" date="2019" name="Int. J. Syst. Evol. Microbiol.">
        <title>The Global Catalogue of Microorganisms (GCM) 10K type strain sequencing project: providing services to taxonomists for standard genome sequencing and annotation.</title>
        <authorList>
            <consortium name="The Broad Institute Genomics Platform"/>
            <consortium name="The Broad Institute Genome Sequencing Center for Infectious Disease"/>
            <person name="Wu L."/>
            <person name="Ma J."/>
        </authorList>
    </citation>
    <scope>NUCLEOTIDE SEQUENCE [LARGE SCALE GENOMIC DNA]</scope>
    <source>
        <strain evidence="5 6">JCM 6305</strain>
    </source>
</reference>
<dbReference type="InterPro" id="IPR000524">
    <property type="entry name" value="Tscrpt_reg_HTH_GntR"/>
</dbReference>
<gene>
    <name evidence="5" type="ORF">GCM10010405_33710</name>
</gene>
<feature type="domain" description="HTH gntR-type" evidence="4">
    <location>
        <begin position="13"/>
        <end position="80"/>
    </location>
</feature>
<dbReference type="SMART" id="SM00345">
    <property type="entry name" value="HTH_GNTR"/>
    <property type="match status" value="1"/>
</dbReference>
<dbReference type="PANTHER" id="PTHR43537">
    <property type="entry name" value="TRANSCRIPTIONAL REGULATOR, GNTR FAMILY"/>
    <property type="match status" value="1"/>
</dbReference>
<dbReference type="Gene3D" id="1.10.10.10">
    <property type="entry name" value="Winged helix-like DNA-binding domain superfamily/Winged helix DNA-binding domain"/>
    <property type="match status" value="1"/>
</dbReference>
<comment type="caution">
    <text evidence="5">The sequence shown here is derived from an EMBL/GenBank/DDBJ whole genome shotgun (WGS) entry which is preliminary data.</text>
</comment>
<dbReference type="Gene3D" id="1.20.120.530">
    <property type="entry name" value="GntR ligand-binding domain-like"/>
    <property type="match status" value="1"/>
</dbReference>
<keyword evidence="6" id="KW-1185">Reference proteome</keyword>
<dbReference type="EMBL" id="BAAASZ010000024">
    <property type="protein sequence ID" value="GAA2447538.1"/>
    <property type="molecule type" value="Genomic_DNA"/>
</dbReference>
<evidence type="ECO:0000256" key="1">
    <source>
        <dbReference type="ARBA" id="ARBA00023015"/>
    </source>
</evidence>
<evidence type="ECO:0000256" key="2">
    <source>
        <dbReference type="ARBA" id="ARBA00023125"/>
    </source>
</evidence>
<dbReference type="PANTHER" id="PTHR43537:SF24">
    <property type="entry name" value="GLUCONATE OPERON TRANSCRIPTIONAL REPRESSOR"/>
    <property type="match status" value="1"/>
</dbReference>
<evidence type="ECO:0000256" key="3">
    <source>
        <dbReference type="ARBA" id="ARBA00023163"/>
    </source>
</evidence>
<dbReference type="InterPro" id="IPR036390">
    <property type="entry name" value="WH_DNA-bd_sf"/>
</dbReference>
<keyword evidence="2" id="KW-0238">DNA-binding</keyword>
<keyword evidence="3" id="KW-0804">Transcription</keyword>
<proteinExistence type="predicted"/>
<protein>
    <submittedName>
        <fullName evidence="5">GntR family transcriptional regulator</fullName>
    </submittedName>
</protein>
<evidence type="ECO:0000313" key="6">
    <source>
        <dbReference type="Proteomes" id="UP001501638"/>
    </source>
</evidence>
<accession>A0ABN3K2F6</accession>
<dbReference type="InterPro" id="IPR008920">
    <property type="entry name" value="TF_FadR/GntR_C"/>
</dbReference>
<evidence type="ECO:0000313" key="5">
    <source>
        <dbReference type="EMBL" id="GAA2447538.1"/>
    </source>
</evidence>
<dbReference type="InterPro" id="IPR036388">
    <property type="entry name" value="WH-like_DNA-bd_sf"/>
</dbReference>
<organism evidence="5 6">
    <name type="scientific">Streptomyces macrosporus</name>
    <dbReference type="NCBI Taxonomy" id="44032"/>
    <lineage>
        <taxon>Bacteria</taxon>
        <taxon>Bacillati</taxon>
        <taxon>Actinomycetota</taxon>
        <taxon>Actinomycetes</taxon>
        <taxon>Kitasatosporales</taxon>
        <taxon>Streptomycetaceae</taxon>
        <taxon>Streptomyces</taxon>
    </lineage>
</organism>
<dbReference type="CDD" id="cd07377">
    <property type="entry name" value="WHTH_GntR"/>
    <property type="match status" value="1"/>
</dbReference>
<dbReference type="SMART" id="SM00895">
    <property type="entry name" value="FCD"/>
    <property type="match status" value="1"/>
</dbReference>
<sequence length="222" mass="23936">MPIPRSRGLVVRPLLRERAYQAIRDAIVDGTLAPGERLHDADLVEWLGVSRTPVREALARLEQAGLVRTKPGSHTIVSPLDARAVRDAQAVVAALHGVAVREAVPNLSTAELDAMREANARFADALRRGDVEAALAADDDFHAVAVTAAANQAVRSVLDQYTPVLRRVERLRFSSLSGRGSVAQHERIVALCEDGDAEGAAEATRANWHTLVPLLDTLPSEE</sequence>
<dbReference type="Proteomes" id="UP001501638">
    <property type="component" value="Unassembled WGS sequence"/>
</dbReference>
<dbReference type="SUPFAM" id="SSF46785">
    <property type="entry name" value="Winged helix' DNA-binding domain"/>
    <property type="match status" value="1"/>
</dbReference>
<dbReference type="PROSITE" id="PS50949">
    <property type="entry name" value="HTH_GNTR"/>
    <property type="match status" value="1"/>
</dbReference>
<dbReference type="Pfam" id="PF00392">
    <property type="entry name" value="GntR"/>
    <property type="match status" value="1"/>
</dbReference>
<evidence type="ECO:0000259" key="4">
    <source>
        <dbReference type="PROSITE" id="PS50949"/>
    </source>
</evidence>
<name>A0ABN3K2F6_9ACTN</name>
<dbReference type="RefSeq" id="WP_344323673.1">
    <property type="nucleotide sequence ID" value="NZ_BAAASZ010000024.1"/>
</dbReference>
<keyword evidence="1" id="KW-0805">Transcription regulation</keyword>